<proteinExistence type="predicted"/>
<reference evidence="4 5" key="1">
    <citation type="submission" date="2022-06" db="EMBL/GenBank/DDBJ databases">
        <title>Mesorhizobium sp. strain RP14 Genome sequencing and assembly.</title>
        <authorList>
            <person name="Kim I."/>
        </authorList>
    </citation>
    <scope>NUCLEOTIDE SEQUENCE [LARGE SCALE GENOMIC DNA]</scope>
    <source>
        <strain evidence="5">RP14(2022)</strain>
    </source>
</reference>
<feature type="domain" description="GFO/IDH/MocA-like oxidoreductase" evidence="3">
    <location>
        <begin position="129"/>
        <end position="254"/>
    </location>
</feature>
<dbReference type="InterPro" id="IPR055170">
    <property type="entry name" value="GFO_IDH_MocA-like_dom"/>
</dbReference>
<comment type="caution">
    <text evidence="4">The sequence shown here is derived from an EMBL/GenBank/DDBJ whole genome shotgun (WGS) entry which is preliminary data.</text>
</comment>
<dbReference type="Gene3D" id="3.40.50.720">
    <property type="entry name" value="NAD(P)-binding Rossmann-like Domain"/>
    <property type="match status" value="1"/>
</dbReference>
<evidence type="ECO:0000313" key="5">
    <source>
        <dbReference type="Proteomes" id="UP001205906"/>
    </source>
</evidence>
<dbReference type="SUPFAM" id="SSF51735">
    <property type="entry name" value="NAD(P)-binding Rossmann-fold domains"/>
    <property type="match status" value="1"/>
</dbReference>
<dbReference type="Proteomes" id="UP001205906">
    <property type="component" value="Unassembled WGS sequence"/>
</dbReference>
<dbReference type="SUPFAM" id="SSF55347">
    <property type="entry name" value="Glyceraldehyde-3-phosphate dehydrogenase-like, C-terminal domain"/>
    <property type="match status" value="1"/>
</dbReference>
<evidence type="ECO:0000256" key="1">
    <source>
        <dbReference type="ARBA" id="ARBA00023002"/>
    </source>
</evidence>
<sequence length="330" mass="35415">MSVTRWGIAGFGWVAQDFVAPAMSQAGDELVAVADPSPIARRVAEGMGSNAYDGIEGLAADPSVEAVYVATPNHLHWPVVEVLARNRKAVLCEKPMAATLSDAENMVSSCRAAGVLYATAFDQRHHPIHREMSKLIAEGLIGTVTAVRIAYACWLGADWGQGENWRVDASRAGGGAVMDLAPHGLDLIDALLGEPLVQAYALLQRRVHDYAVDDGGMIVGQTRSGVLASIHNSYNCPEGLPRRRLEVLGAKGQLTAINSMGQEAGGSLVHTDGTSGLETPIMVPSIDRSPFSQMIETFSAALRSGDHRAFDPERDLRTMRLLDSLYRRTS</sequence>
<evidence type="ECO:0000259" key="3">
    <source>
        <dbReference type="Pfam" id="PF22725"/>
    </source>
</evidence>
<evidence type="ECO:0000259" key="2">
    <source>
        <dbReference type="Pfam" id="PF01408"/>
    </source>
</evidence>
<keyword evidence="5" id="KW-1185">Reference proteome</keyword>
<dbReference type="PANTHER" id="PTHR43818">
    <property type="entry name" value="BCDNA.GH03377"/>
    <property type="match status" value="1"/>
</dbReference>
<dbReference type="Pfam" id="PF22725">
    <property type="entry name" value="GFO_IDH_MocA_C3"/>
    <property type="match status" value="1"/>
</dbReference>
<dbReference type="Pfam" id="PF01408">
    <property type="entry name" value="GFO_IDH_MocA"/>
    <property type="match status" value="1"/>
</dbReference>
<name>A0ABT1CAA5_9HYPH</name>
<dbReference type="PANTHER" id="PTHR43818:SF11">
    <property type="entry name" value="BCDNA.GH03377"/>
    <property type="match status" value="1"/>
</dbReference>
<feature type="domain" description="Gfo/Idh/MocA-like oxidoreductase N-terminal" evidence="2">
    <location>
        <begin position="5"/>
        <end position="119"/>
    </location>
</feature>
<dbReference type="InterPro" id="IPR000683">
    <property type="entry name" value="Gfo/Idh/MocA-like_OxRdtase_N"/>
</dbReference>
<dbReference type="InterPro" id="IPR050463">
    <property type="entry name" value="Gfo/Idh/MocA_oxidrdct_glycsds"/>
</dbReference>
<gene>
    <name evidence="4" type="ORF">NGM99_18265</name>
</gene>
<keyword evidence="1" id="KW-0560">Oxidoreductase</keyword>
<dbReference type="Gene3D" id="3.30.360.10">
    <property type="entry name" value="Dihydrodipicolinate Reductase, domain 2"/>
    <property type="match status" value="1"/>
</dbReference>
<dbReference type="InterPro" id="IPR036291">
    <property type="entry name" value="NAD(P)-bd_dom_sf"/>
</dbReference>
<accession>A0ABT1CAA5</accession>
<organism evidence="4 5">
    <name type="scientific">Mesorhizobium liriopis</name>
    <dbReference type="NCBI Taxonomy" id="2953882"/>
    <lineage>
        <taxon>Bacteria</taxon>
        <taxon>Pseudomonadati</taxon>
        <taxon>Pseudomonadota</taxon>
        <taxon>Alphaproteobacteria</taxon>
        <taxon>Hyphomicrobiales</taxon>
        <taxon>Phyllobacteriaceae</taxon>
        <taxon>Mesorhizobium</taxon>
    </lineage>
</organism>
<dbReference type="RefSeq" id="WP_252821605.1">
    <property type="nucleotide sequence ID" value="NZ_JAMXQS010000009.1"/>
</dbReference>
<protein>
    <submittedName>
        <fullName evidence="4">Gfo/Idh/MocA family oxidoreductase</fullName>
    </submittedName>
</protein>
<evidence type="ECO:0000313" key="4">
    <source>
        <dbReference type="EMBL" id="MCO6051734.1"/>
    </source>
</evidence>
<dbReference type="EMBL" id="JAMXQS010000009">
    <property type="protein sequence ID" value="MCO6051734.1"/>
    <property type="molecule type" value="Genomic_DNA"/>
</dbReference>